<evidence type="ECO:0000313" key="2">
    <source>
        <dbReference type="Proteomes" id="UP000006738"/>
    </source>
</evidence>
<organism evidence="1 2">
    <name type="scientific">Burkholderia pseudomallei (strain 1106a)</name>
    <dbReference type="NCBI Taxonomy" id="357348"/>
    <lineage>
        <taxon>Bacteria</taxon>
        <taxon>Pseudomonadati</taxon>
        <taxon>Pseudomonadota</taxon>
        <taxon>Betaproteobacteria</taxon>
        <taxon>Burkholderiales</taxon>
        <taxon>Burkholderiaceae</taxon>
        <taxon>Burkholderia</taxon>
        <taxon>pseudomallei group</taxon>
    </lineage>
</organism>
<gene>
    <name evidence="1" type="ordered locus">BURPS1106A_1247</name>
</gene>
<accession>A3NT55</accession>
<dbReference type="EMBL" id="CP000572">
    <property type="protein sequence ID" value="ABN92092.1"/>
    <property type="molecule type" value="Genomic_DNA"/>
</dbReference>
<dbReference type="KEGG" id="bpl:BURPS1106A_1247"/>
<sequence>MRKLLATGDQREYQSREKRQTAYVNRIHSCFSVFQIGPVKL</sequence>
<name>A3NT55_BURP0</name>
<dbReference type="AlphaFoldDB" id="A3NT55"/>
<dbReference type="HOGENOM" id="CLU_3266921_0_0_4"/>
<reference evidence="1 2" key="1">
    <citation type="submission" date="2007-02" db="EMBL/GenBank/DDBJ databases">
        <authorList>
            <person name="DeShazer D."/>
            <person name="Woods D.E."/>
            <person name="Nierman W.C."/>
        </authorList>
    </citation>
    <scope>NUCLEOTIDE SEQUENCE [LARGE SCALE GENOMIC DNA]</scope>
    <source>
        <strain evidence="1 2">1106a</strain>
    </source>
</reference>
<dbReference type="Proteomes" id="UP000006738">
    <property type="component" value="Chromosome I"/>
</dbReference>
<evidence type="ECO:0000313" key="1">
    <source>
        <dbReference type="EMBL" id="ABN92092.1"/>
    </source>
</evidence>
<proteinExistence type="predicted"/>
<protein>
    <submittedName>
        <fullName evidence="1">Uncharacterized protein</fullName>
    </submittedName>
</protein>